<dbReference type="InterPro" id="IPR039619">
    <property type="entry name" value="MAKR2/5"/>
</dbReference>
<feature type="region of interest" description="Disordered" evidence="1">
    <location>
        <begin position="1"/>
        <end position="20"/>
    </location>
</feature>
<gene>
    <name evidence="2" type="ORF">HS088_TW08G00075</name>
</gene>
<feature type="region of interest" description="Disordered" evidence="1">
    <location>
        <begin position="25"/>
        <end position="63"/>
    </location>
</feature>
<keyword evidence="3" id="KW-1185">Reference proteome</keyword>
<proteinExistence type="predicted"/>
<evidence type="ECO:0008006" key="4">
    <source>
        <dbReference type="Google" id="ProtNLM"/>
    </source>
</evidence>
<name>A0A7J7DB05_TRIWF</name>
<dbReference type="InParanoid" id="A0A7J7DB05"/>
<sequence>MASLKTERTGKTERTTKQQNKLFAVKFKFEESPNQSVSTTSNTSKRRNPVKGGSLPDESSKSFSKDVMQRYLKLIKPLYVKISKRNGEKTKSSGDSSVTSSPASSPATAPLCSPRNERQGNVASGFGTVSKHFGKSKSASAATYAPPSPASRRDDSLLLQHDGIQGAIMHCKRSFNSTRGDESFLH</sequence>
<feature type="region of interest" description="Disordered" evidence="1">
    <location>
        <begin position="83"/>
        <end position="159"/>
    </location>
</feature>
<evidence type="ECO:0000313" key="3">
    <source>
        <dbReference type="Proteomes" id="UP000593562"/>
    </source>
</evidence>
<feature type="compositionally biased region" description="Low complexity" evidence="1">
    <location>
        <begin position="93"/>
        <end position="114"/>
    </location>
</feature>
<dbReference type="Proteomes" id="UP000593562">
    <property type="component" value="Unassembled WGS sequence"/>
</dbReference>
<accession>A0A7J7DB05</accession>
<dbReference type="EMBL" id="JAAARO010000008">
    <property type="protein sequence ID" value="KAF5743491.1"/>
    <property type="molecule type" value="Genomic_DNA"/>
</dbReference>
<evidence type="ECO:0000313" key="2">
    <source>
        <dbReference type="EMBL" id="KAF5743491.1"/>
    </source>
</evidence>
<comment type="caution">
    <text evidence="2">The sequence shown here is derived from an EMBL/GenBank/DDBJ whole genome shotgun (WGS) entry which is preliminary data.</text>
</comment>
<organism evidence="2 3">
    <name type="scientific">Tripterygium wilfordii</name>
    <name type="common">Thunder God vine</name>
    <dbReference type="NCBI Taxonomy" id="458696"/>
    <lineage>
        <taxon>Eukaryota</taxon>
        <taxon>Viridiplantae</taxon>
        <taxon>Streptophyta</taxon>
        <taxon>Embryophyta</taxon>
        <taxon>Tracheophyta</taxon>
        <taxon>Spermatophyta</taxon>
        <taxon>Magnoliopsida</taxon>
        <taxon>eudicotyledons</taxon>
        <taxon>Gunneridae</taxon>
        <taxon>Pentapetalae</taxon>
        <taxon>rosids</taxon>
        <taxon>fabids</taxon>
        <taxon>Celastrales</taxon>
        <taxon>Celastraceae</taxon>
        <taxon>Tripterygium</taxon>
    </lineage>
</organism>
<dbReference type="GO" id="GO:0005886">
    <property type="term" value="C:plasma membrane"/>
    <property type="evidence" value="ECO:0007669"/>
    <property type="project" value="InterPro"/>
</dbReference>
<evidence type="ECO:0000256" key="1">
    <source>
        <dbReference type="SAM" id="MobiDB-lite"/>
    </source>
</evidence>
<dbReference type="AlphaFoldDB" id="A0A7J7DB05"/>
<reference evidence="2 3" key="1">
    <citation type="journal article" date="2020" name="Nat. Commun.">
        <title>Genome of Tripterygium wilfordii and identification of cytochrome P450 involved in triptolide biosynthesis.</title>
        <authorList>
            <person name="Tu L."/>
            <person name="Su P."/>
            <person name="Zhang Z."/>
            <person name="Gao L."/>
            <person name="Wang J."/>
            <person name="Hu T."/>
            <person name="Zhou J."/>
            <person name="Zhang Y."/>
            <person name="Zhao Y."/>
            <person name="Liu Y."/>
            <person name="Song Y."/>
            <person name="Tong Y."/>
            <person name="Lu Y."/>
            <person name="Yang J."/>
            <person name="Xu C."/>
            <person name="Jia M."/>
            <person name="Peters R.J."/>
            <person name="Huang L."/>
            <person name="Gao W."/>
        </authorList>
    </citation>
    <scope>NUCLEOTIDE SEQUENCE [LARGE SCALE GENOMIC DNA]</scope>
    <source>
        <strain evidence="3">cv. XIE 37</strain>
        <tissue evidence="2">Leaf</tissue>
    </source>
</reference>
<feature type="compositionally biased region" description="Basic and acidic residues" evidence="1">
    <location>
        <begin position="1"/>
        <end position="16"/>
    </location>
</feature>
<dbReference type="PANTHER" id="PTHR33929:SF4">
    <property type="entry name" value="MEMBRANE-ASSOCIATED KINASE REGULATOR 5"/>
    <property type="match status" value="1"/>
</dbReference>
<protein>
    <recommendedName>
        <fullName evidence="4">Membrane-associated kinase regulator 2</fullName>
    </recommendedName>
</protein>
<dbReference type="PANTHER" id="PTHR33929">
    <property type="entry name" value="MEMBRANE-ASSOCIATED KINASE REGULATOR 2-RELATED"/>
    <property type="match status" value="1"/>
</dbReference>
<feature type="compositionally biased region" description="Low complexity" evidence="1">
    <location>
        <begin position="136"/>
        <end position="145"/>
    </location>
</feature>
<feature type="compositionally biased region" description="Polar residues" evidence="1">
    <location>
        <begin position="32"/>
        <end position="43"/>
    </location>
</feature>